<dbReference type="Proteomes" id="UP001168579">
    <property type="component" value="Unassembled WGS sequence"/>
</dbReference>
<sequence length="166" mass="18599">MNRINTKRLRLEPICLKDATFIYELLNSAGWLQFIGDKQISTVKKAEDYIVNNFMAGYQKHGFGLLKVCLGNGVPIGICGLLKRDYLDNIDLGFAFLPAYEGFGYAYEASMAMLEFGKNQLQSSRILAICMETNTRSLALLRKLGFTKIDRIQLGSGSEELLLLSI</sequence>
<gene>
    <name evidence="2" type="ORF">Q2T41_07720</name>
</gene>
<dbReference type="InterPro" id="IPR016181">
    <property type="entry name" value="Acyl_CoA_acyltransferase"/>
</dbReference>
<comment type="caution">
    <text evidence="2">The sequence shown here is derived from an EMBL/GenBank/DDBJ whole genome shotgun (WGS) entry which is preliminary data.</text>
</comment>
<protein>
    <submittedName>
        <fullName evidence="2">GNAT family N-acetyltransferase</fullName>
    </submittedName>
</protein>
<dbReference type="PROSITE" id="PS51186">
    <property type="entry name" value="GNAT"/>
    <property type="match status" value="1"/>
</dbReference>
<keyword evidence="3" id="KW-1185">Reference proteome</keyword>
<dbReference type="RefSeq" id="WP_304435609.1">
    <property type="nucleotide sequence ID" value="NZ_JAUKUC010000001.1"/>
</dbReference>
<dbReference type="InterPro" id="IPR000182">
    <property type="entry name" value="GNAT_dom"/>
</dbReference>
<reference evidence="2" key="1">
    <citation type="journal article" date="2014" name="Int. J. Syst. Evol. Microbiol.">
        <title>Complete genome of a new Firmicutes species belonging to the dominant human colonic microbiota ('Ruminococcus bicirculans') reveals two chromosomes and a selective capacity to utilize plant glucans.</title>
        <authorList>
            <consortium name="NISC Comparative Sequencing Program"/>
            <person name="Wegmann U."/>
            <person name="Louis P."/>
            <person name="Goesmann A."/>
            <person name="Henrissat B."/>
            <person name="Duncan S.H."/>
            <person name="Flint H.J."/>
        </authorList>
    </citation>
    <scope>NUCLEOTIDE SEQUENCE</scope>
    <source>
        <strain evidence="2">CECT 8869</strain>
    </source>
</reference>
<accession>A0ABT8RNP6</accession>
<evidence type="ECO:0000313" key="3">
    <source>
        <dbReference type="Proteomes" id="UP001168579"/>
    </source>
</evidence>
<reference evidence="2" key="2">
    <citation type="submission" date="2023-06" db="EMBL/GenBank/DDBJ databases">
        <authorList>
            <person name="Lucena T."/>
            <person name="Sun Q."/>
        </authorList>
    </citation>
    <scope>NUCLEOTIDE SEQUENCE</scope>
    <source>
        <strain evidence="2">CECT 8869</strain>
    </source>
</reference>
<proteinExistence type="predicted"/>
<name>A0ABT8RNP6_9FLAO</name>
<dbReference type="InterPro" id="IPR051531">
    <property type="entry name" value="N-acetyltransferase"/>
</dbReference>
<organism evidence="2 3">
    <name type="scientific">Maribacter confluentis</name>
    <dbReference type="NCBI Taxonomy" id="1656093"/>
    <lineage>
        <taxon>Bacteria</taxon>
        <taxon>Pseudomonadati</taxon>
        <taxon>Bacteroidota</taxon>
        <taxon>Flavobacteriia</taxon>
        <taxon>Flavobacteriales</taxon>
        <taxon>Flavobacteriaceae</taxon>
        <taxon>Maribacter</taxon>
    </lineage>
</organism>
<dbReference type="Gene3D" id="3.40.630.30">
    <property type="match status" value="1"/>
</dbReference>
<evidence type="ECO:0000259" key="1">
    <source>
        <dbReference type="PROSITE" id="PS51186"/>
    </source>
</evidence>
<dbReference type="Pfam" id="PF13302">
    <property type="entry name" value="Acetyltransf_3"/>
    <property type="match status" value="1"/>
</dbReference>
<dbReference type="PANTHER" id="PTHR43792">
    <property type="entry name" value="GNAT FAMILY, PUTATIVE (AFU_ORTHOLOGUE AFUA_3G00765)-RELATED-RELATED"/>
    <property type="match status" value="1"/>
</dbReference>
<dbReference type="PANTHER" id="PTHR43792:SF1">
    <property type="entry name" value="N-ACETYLTRANSFERASE DOMAIN-CONTAINING PROTEIN"/>
    <property type="match status" value="1"/>
</dbReference>
<evidence type="ECO:0000313" key="2">
    <source>
        <dbReference type="EMBL" id="MDO1512539.1"/>
    </source>
</evidence>
<dbReference type="EMBL" id="JAUKUC010000001">
    <property type="protein sequence ID" value="MDO1512539.1"/>
    <property type="molecule type" value="Genomic_DNA"/>
</dbReference>
<dbReference type="SUPFAM" id="SSF55729">
    <property type="entry name" value="Acyl-CoA N-acyltransferases (Nat)"/>
    <property type="match status" value="1"/>
</dbReference>
<feature type="domain" description="N-acetyltransferase" evidence="1">
    <location>
        <begin position="9"/>
        <end position="166"/>
    </location>
</feature>